<dbReference type="EMBL" id="FNIW01000010">
    <property type="protein sequence ID" value="SDO12006.1"/>
    <property type="molecule type" value="Genomic_DNA"/>
</dbReference>
<dbReference type="InterPro" id="IPR024079">
    <property type="entry name" value="MetalloPept_cat_dom_sf"/>
</dbReference>
<sequence length="729" mass="84176">MARVRTPNQKKAYNALNSRLTQYVMQVQSIYDIANRRVAELAIDSGYDGSSEFFFRNYPELGETVKDIQAQFVGELQTVIMRGTGEEWRQSNLIQDMLANKVLKHYRAQVHGKRFKKYYQTNSDALKAFQNRRDRGMNLSAKLWGQADEYTRETEAAISCTISNAIEKGMSAITLSKRLSKYLQDYPSLQHDYWETYGKAANIHDCEYRSIRLARSEINMAYRTAEQERWKQFDFITGYEIKLSGSHPAHDICDSLAGKYPKDFVWTGWHPNDMCYAIPIIMSEDEYWNMEDEGEKPDMITDVPKNYKEWIVSNRKRIEDAEDRGTLPYFIKDNPQYLKYTPKDAAAIRHAARTKEDIERITRAANNRRIIYETGENWSLSSLRRNAKEYGVNISDFETWIATSDLKINKVYDIVGWEEKYEAAKAKVIEKAEAYNSKIRTIGQLRSQAKLYSEVGKETISVLDEWYKAKPIDVMAIKKTAITQMKKTVSGLKDKWESYIFTSDVKTINSTTKSYTKKVSKNANEDTARNVGRVDGFSIKGTKRNCTIYETRGGIKIYVPEDLNTDGQHFTPYQIAEAIEQLPNKLQASIKEVHLADFENPDDVYWKKVYKDFTNSFATGGDGVVTFYRNTASEAAGSVGEVTTARNTLYHETGHNIDRMMHSVSGRKRWSEAMSLDQKKSNLASPTVYGENSASEDFAESMEWYHLDRGWFKKMFPNRYKILKEILDN</sequence>
<dbReference type="AlphaFoldDB" id="A0A1H0GY86"/>
<dbReference type="Proteomes" id="UP000199134">
    <property type="component" value="Unassembled WGS sequence"/>
</dbReference>
<proteinExistence type="predicted"/>
<evidence type="ECO:0000313" key="2">
    <source>
        <dbReference type="Proteomes" id="UP000199134"/>
    </source>
</evidence>
<reference evidence="2" key="1">
    <citation type="submission" date="2016-10" db="EMBL/GenBank/DDBJ databases">
        <authorList>
            <person name="de Groot N.N."/>
        </authorList>
    </citation>
    <scope>NUCLEOTIDE SEQUENCE [LARGE SCALE GENOMIC DNA]</scope>
    <source>
        <strain evidence="2">BP1-145</strain>
    </source>
</reference>
<dbReference type="GO" id="GO:0008237">
    <property type="term" value="F:metallopeptidase activity"/>
    <property type="evidence" value="ECO:0007669"/>
    <property type="project" value="InterPro"/>
</dbReference>
<accession>A0A1H0GY86</accession>
<organism evidence="1 2">
    <name type="scientific">Prevotella communis</name>
    <dbReference type="NCBI Taxonomy" id="2913614"/>
    <lineage>
        <taxon>Bacteria</taxon>
        <taxon>Pseudomonadati</taxon>
        <taxon>Bacteroidota</taxon>
        <taxon>Bacteroidia</taxon>
        <taxon>Bacteroidales</taxon>
        <taxon>Prevotellaceae</taxon>
        <taxon>Prevotella</taxon>
    </lineage>
</organism>
<dbReference type="Gene3D" id="3.40.390.10">
    <property type="entry name" value="Collagenase (Catalytic Domain)"/>
    <property type="match status" value="1"/>
</dbReference>
<gene>
    <name evidence="1" type="ORF">SAMN04487900_11043</name>
</gene>
<protein>
    <submittedName>
        <fullName evidence="1">Uncharacterized protein</fullName>
    </submittedName>
</protein>
<evidence type="ECO:0000313" key="1">
    <source>
        <dbReference type="EMBL" id="SDO12006.1"/>
    </source>
</evidence>
<comment type="caution">
    <text evidence="1">The sequence shown here is derived from an EMBL/GenBank/DDBJ whole genome shotgun (WGS) entry which is preliminary data.</text>
</comment>
<dbReference type="RefSeq" id="WP_143005748.1">
    <property type="nucleotide sequence ID" value="NZ_FNIW01000010.1"/>
</dbReference>
<dbReference type="OrthoDB" id="661150at2"/>
<name>A0A1H0GY86_9BACT</name>
<dbReference type="SUPFAM" id="SSF55486">
    <property type="entry name" value="Metalloproteases ('zincins'), catalytic domain"/>
    <property type="match status" value="1"/>
</dbReference>